<dbReference type="Proteomes" id="UP001054821">
    <property type="component" value="Chromosome 5"/>
</dbReference>
<gene>
    <name evidence="1" type="ORF">L3X38_028161</name>
</gene>
<keyword evidence="2" id="KW-1185">Reference proteome</keyword>
<proteinExistence type="predicted"/>
<dbReference type="PANTHER" id="PTHR11654">
    <property type="entry name" value="OLIGOPEPTIDE TRANSPORTER-RELATED"/>
    <property type="match status" value="1"/>
</dbReference>
<dbReference type="AlphaFoldDB" id="A0AAD4Z165"/>
<evidence type="ECO:0000313" key="2">
    <source>
        <dbReference type="Proteomes" id="UP001054821"/>
    </source>
</evidence>
<accession>A0AAD4Z165</accession>
<comment type="caution">
    <text evidence="1">The sequence shown here is derived from an EMBL/GenBank/DDBJ whole genome shotgun (WGS) entry which is preliminary data.</text>
</comment>
<sequence length="171" mass="19424">MEKMEEKGNHVARKKGGLVTMPFIFANEICEKLAVVGFNANMISYLTTQLHMPLTKAANTLSNVGGTASLIPLLGASLFDAYAGHFWTIAIASIIYQFDKTDQKQTTKIWNYFNWYYFVMGFLTTVSGQNQRALVMKEWDPFKIIEEKAQLLVLRLLAQHPCSRPQIFLSH</sequence>
<name>A0AAD4Z165_PRUDU</name>
<organism evidence="1 2">
    <name type="scientific">Prunus dulcis</name>
    <name type="common">Almond</name>
    <name type="synonym">Amygdalus dulcis</name>
    <dbReference type="NCBI Taxonomy" id="3755"/>
    <lineage>
        <taxon>Eukaryota</taxon>
        <taxon>Viridiplantae</taxon>
        <taxon>Streptophyta</taxon>
        <taxon>Embryophyta</taxon>
        <taxon>Tracheophyta</taxon>
        <taxon>Spermatophyta</taxon>
        <taxon>Magnoliopsida</taxon>
        <taxon>eudicotyledons</taxon>
        <taxon>Gunneridae</taxon>
        <taxon>Pentapetalae</taxon>
        <taxon>rosids</taxon>
        <taxon>fabids</taxon>
        <taxon>Rosales</taxon>
        <taxon>Rosaceae</taxon>
        <taxon>Amygdaloideae</taxon>
        <taxon>Amygdaleae</taxon>
        <taxon>Prunus</taxon>
    </lineage>
</organism>
<evidence type="ECO:0000313" key="1">
    <source>
        <dbReference type="EMBL" id="KAI5328764.1"/>
    </source>
</evidence>
<dbReference type="EMBL" id="JAJFAZ020000005">
    <property type="protein sequence ID" value="KAI5328764.1"/>
    <property type="molecule type" value="Genomic_DNA"/>
</dbReference>
<protein>
    <recommendedName>
        <fullName evidence="3">Major facilitator superfamily protein</fullName>
    </recommendedName>
</protein>
<evidence type="ECO:0008006" key="3">
    <source>
        <dbReference type="Google" id="ProtNLM"/>
    </source>
</evidence>
<reference evidence="1 2" key="1">
    <citation type="journal article" date="2022" name="G3 (Bethesda)">
        <title>Whole-genome sequence and methylome profiling of the almond [Prunus dulcis (Mill.) D.A. Webb] cultivar 'Nonpareil'.</title>
        <authorList>
            <person name="D'Amico-Willman K.M."/>
            <person name="Ouma W.Z."/>
            <person name="Meulia T."/>
            <person name="Sideli G.M."/>
            <person name="Gradziel T.M."/>
            <person name="Fresnedo-Ramirez J."/>
        </authorList>
    </citation>
    <scope>NUCLEOTIDE SEQUENCE [LARGE SCALE GENOMIC DNA]</scope>
    <source>
        <strain evidence="1">Clone GOH B32 T37-40</strain>
    </source>
</reference>
<dbReference type="Gene3D" id="1.20.1250.20">
    <property type="entry name" value="MFS general substrate transporter like domains"/>
    <property type="match status" value="1"/>
</dbReference>
<dbReference type="InterPro" id="IPR036259">
    <property type="entry name" value="MFS_trans_sf"/>
</dbReference>